<name>A0AA41V4S6_PAPNU</name>
<evidence type="ECO:0000259" key="2">
    <source>
        <dbReference type="Pfam" id="PF02582"/>
    </source>
</evidence>
<dbReference type="AlphaFoldDB" id="A0AA41V4S6"/>
<protein>
    <recommendedName>
        <fullName evidence="2">DUF155 domain-containing protein</fullName>
    </recommendedName>
</protein>
<accession>A0AA41V4S6</accession>
<comment type="similarity">
    <text evidence="1">Belongs to the RMD1/sif2 family.</text>
</comment>
<keyword evidence="4" id="KW-1185">Reference proteome</keyword>
<dbReference type="PANTHER" id="PTHR16255:SF6">
    <property type="entry name" value="PROTEIN RETARDED ROOT GROWTH-LIKE"/>
    <property type="match status" value="1"/>
</dbReference>
<evidence type="ECO:0000313" key="4">
    <source>
        <dbReference type="Proteomes" id="UP001177140"/>
    </source>
</evidence>
<sequence>MSQKISRSINKQLKNTIVSLLSSPSTSPSVKLLFSATNSSIIKRPNFLFNFSKTLTYHSRVINLSFNSNPRSFSSISSPHRDSEVTDSIKKADLSVSIPVRAYFMFNRIDLEGLMAMNQPNLIPRTSENIKYALLKFRDANTQAPPSQELEDKSSGSSHSYMVVFPYGSTVMFNMLDHEIDGCLKIIERHASGLLPEMAKDGVSFQSYHMNYEVRVNSNFPSWMQGGPGYLMLQRLDMDGIRLIGSVLGQTIALDYYVRKVDGVIAAFTQLYHGRKKISNYIMRKNKMHRLVGRANSSLAEVMFNLGLFERSYICSLEDPNYSQMREYLHDQFELNQKFVGLDFYLTLMEAFIRSVVAETEERYMVVVRCLYFVGIVVVLKFSPLGDLLRSLLEAIIIKTRL</sequence>
<dbReference type="GO" id="GO:0005739">
    <property type="term" value="C:mitochondrion"/>
    <property type="evidence" value="ECO:0007669"/>
    <property type="project" value="UniProtKB-ARBA"/>
</dbReference>
<gene>
    <name evidence="3" type="ORF">MKW94_024185</name>
</gene>
<proteinExistence type="inferred from homology"/>
<dbReference type="Proteomes" id="UP001177140">
    <property type="component" value="Unassembled WGS sequence"/>
</dbReference>
<evidence type="ECO:0000256" key="1">
    <source>
        <dbReference type="ARBA" id="ARBA00008306"/>
    </source>
</evidence>
<dbReference type="Pfam" id="PF02582">
    <property type="entry name" value="DUF155"/>
    <property type="match status" value="1"/>
</dbReference>
<dbReference type="InterPro" id="IPR003734">
    <property type="entry name" value="DUF155"/>
</dbReference>
<dbReference type="PANTHER" id="PTHR16255">
    <property type="entry name" value="REQUIRED FOR MEIOTIC NUCLEAR DIVISION PROTEIN 1 HOMOLOG"/>
    <property type="match status" value="1"/>
</dbReference>
<comment type="caution">
    <text evidence="3">The sequence shown here is derived from an EMBL/GenBank/DDBJ whole genome shotgun (WGS) entry which is preliminary data.</text>
</comment>
<dbReference type="InterPro" id="IPR051624">
    <property type="entry name" value="RMD1/Sad1-interacting"/>
</dbReference>
<reference evidence="3" key="1">
    <citation type="submission" date="2022-03" db="EMBL/GenBank/DDBJ databases">
        <title>A functionally conserved STORR gene fusion in Papaver species that diverged 16.8 million years ago.</title>
        <authorList>
            <person name="Catania T."/>
        </authorList>
    </citation>
    <scope>NUCLEOTIDE SEQUENCE</scope>
    <source>
        <strain evidence="3">S-191538</strain>
    </source>
</reference>
<evidence type="ECO:0000313" key="3">
    <source>
        <dbReference type="EMBL" id="MCL7024723.1"/>
    </source>
</evidence>
<dbReference type="EMBL" id="JAJJMA010037607">
    <property type="protein sequence ID" value="MCL7024723.1"/>
    <property type="molecule type" value="Genomic_DNA"/>
</dbReference>
<feature type="domain" description="DUF155" evidence="2">
    <location>
        <begin position="162"/>
        <end position="339"/>
    </location>
</feature>
<organism evidence="3 4">
    <name type="scientific">Papaver nudicaule</name>
    <name type="common">Iceland poppy</name>
    <dbReference type="NCBI Taxonomy" id="74823"/>
    <lineage>
        <taxon>Eukaryota</taxon>
        <taxon>Viridiplantae</taxon>
        <taxon>Streptophyta</taxon>
        <taxon>Embryophyta</taxon>
        <taxon>Tracheophyta</taxon>
        <taxon>Spermatophyta</taxon>
        <taxon>Magnoliopsida</taxon>
        <taxon>Ranunculales</taxon>
        <taxon>Papaveraceae</taxon>
        <taxon>Papaveroideae</taxon>
        <taxon>Papaver</taxon>
    </lineage>
</organism>